<accession>A0A512J6L9</accession>
<gene>
    <name evidence="2" type="ORF">GCM10007888_37950</name>
    <name evidence="1" type="ORF">MOX02_36450</name>
</gene>
<dbReference type="AlphaFoldDB" id="A0A512J6L9"/>
<evidence type="ECO:0008006" key="5">
    <source>
        <dbReference type="Google" id="ProtNLM"/>
    </source>
</evidence>
<dbReference type="InterPro" id="IPR019285">
    <property type="entry name" value="DUF2336"/>
</dbReference>
<name>A0A512J6L9_9HYPH</name>
<reference evidence="4" key="2">
    <citation type="journal article" date="2019" name="Int. J. Syst. Evol. Microbiol.">
        <title>The Global Catalogue of Microorganisms (GCM) 10K type strain sequencing project: providing services to taxonomists for standard genome sequencing and annotation.</title>
        <authorList>
            <consortium name="The Broad Institute Genomics Platform"/>
            <consortium name="The Broad Institute Genome Sequencing Center for Infectious Disease"/>
            <person name="Wu L."/>
            <person name="Ma J."/>
        </authorList>
    </citation>
    <scope>NUCLEOTIDE SEQUENCE [LARGE SCALE GENOMIC DNA]</scope>
    <source>
        <strain evidence="4">NBRC 107715</strain>
    </source>
</reference>
<evidence type="ECO:0000313" key="2">
    <source>
        <dbReference type="EMBL" id="GLS65413.1"/>
    </source>
</evidence>
<protein>
    <recommendedName>
        <fullName evidence="5">DUF2336 domain-containing protein</fullName>
    </recommendedName>
</protein>
<evidence type="ECO:0000313" key="3">
    <source>
        <dbReference type="Proteomes" id="UP000321960"/>
    </source>
</evidence>
<dbReference type="Pfam" id="PF10098">
    <property type="entry name" value="DUF2336"/>
    <property type="match status" value="1"/>
</dbReference>
<dbReference type="Proteomes" id="UP001156856">
    <property type="component" value="Unassembled WGS sequence"/>
</dbReference>
<keyword evidence="4" id="KW-1185">Reference proteome</keyword>
<reference evidence="1 3" key="3">
    <citation type="submission" date="2019-07" db="EMBL/GenBank/DDBJ databases">
        <title>Whole genome shotgun sequence of Methylobacterium oxalidis NBRC 107715.</title>
        <authorList>
            <person name="Hosoyama A."/>
            <person name="Uohara A."/>
            <person name="Ohji S."/>
            <person name="Ichikawa N."/>
        </authorList>
    </citation>
    <scope>NUCLEOTIDE SEQUENCE [LARGE SCALE GENOMIC DNA]</scope>
    <source>
        <strain evidence="1 3">NBRC 107715</strain>
    </source>
</reference>
<evidence type="ECO:0000313" key="1">
    <source>
        <dbReference type="EMBL" id="GEP05607.1"/>
    </source>
</evidence>
<dbReference type="EMBL" id="BJZU01000073">
    <property type="protein sequence ID" value="GEP05607.1"/>
    <property type="molecule type" value="Genomic_DNA"/>
</dbReference>
<evidence type="ECO:0000313" key="4">
    <source>
        <dbReference type="Proteomes" id="UP001156856"/>
    </source>
</evidence>
<comment type="caution">
    <text evidence="1">The sequence shown here is derived from an EMBL/GenBank/DDBJ whole genome shotgun (WGS) entry which is preliminary data.</text>
</comment>
<reference evidence="2" key="4">
    <citation type="submission" date="2023-01" db="EMBL/GenBank/DDBJ databases">
        <title>Draft genome sequence of Methylobacterium oxalidis strain NBRC 107715.</title>
        <authorList>
            <person name="Sun Q."/>
            <person name="Mori K."/>
        </authorList>
    </citation>
    <scope>NUCLEOTIDE SEQUENCE</scope>
    <source>
        <strain evidence="2">NBRC 107715</strain>
    </source>
</reference>
<proteinExistence type="predicted"/>
<dbReference type="Proteomes" id="UP000321960">
    <property type="component" value="Unassembled WGS sequence"/>
</dbReference>
<organism evidence="1 3">
    <name type="scientific">Methylobacterium oxalidis</name>
    <dbReference type="NCBI Taxonomy" id="944322"/>
    <lineage>
        <taxon>Bacteria</taxon>
        <taxon>Pseudomonadati</taxon>
        <taxon>Pseudomonadota</taxon>
        <taxon>Alphaproteobacteria</taxon>
        <taxon>Hyphomicrobiales</taxon>
        <taxon>Methylobacteriaceae</taxon>
        <taxon>Methylobacterium</taxon>
    </lineage>
</organism>
<dbReference type="EMBL" id="BSPK01000072">
    <property type="protein sequence ID" value="GLS65413.1"/>
    <property type="molecule type" value="Genomic_DNA"/>
</dbReference>
<reference evidence="2" key="1">
    <citation type="journal article" date="2014" name="Int. J. Syst. Evol. Microbiol.">
        <title>Complete genome of a new Firmicutes species belonging to the dominant human colonic microbiota ('Ruminococcus bicirculans') reveals two chromosomes and a selective capacity to utilize plant glucans.</title>
        <authorList>
            <consortium name="NISC Comparative Sequencing Program"/>
            <person name="Wegmann U."/>
            <person name="Louis P."/>
            <person name="Goesmann A."/>
            <person name="Henrissat B."/>
            <person name="Duncan S.H."/>
            <person name="Flint H.J."/>
        </authorList>
    </citation>
    <scope>NUCLEOTIDE SEQUENCE</scope>
    <source>
        <strain evidence="2">NBRC 107715</strain>
    </source>
</reference>
<sequence>MSPTAARVYDEALLRLARAERTDHRVQLSRRLAPVEAGPVRTVTDLAYDLDPEIAAPVLRHSVLLRDEDLVAIAQTRSQGHLGALAERREVSEPVTDVVVIRGSWPVLRQLAANRTAHLSAQGLARLTVLSRGDGHITVALTKRSDVPAAVKGELLSQFKEMAVARRSSFCGEHSGVSLDAESSDAAPFATAQGNTDPLSAERLRAAGACVDAIAQSRPLTCAEVPHALARGELAEAIVMVARLAEQEPDTLVQALRGLSPVKNLALLAMRSADLSWAMAERILREVGSRADREGNLPALNEASQRGVCRSIEPSGAACSAGCPAACRLHDPGRRAICAGLRGQGGEPPPAIIDWMLWSPRFV</sequence>